<keyword evidence="4" id="KW-0233">DNA recombination</keyword>
<dbReference type="Gene3D" id="1.10.150.130">
    <property type="match status" value="1"/>
</dbReference>
<evidence type="ECO:0000313" key="7">
    <source>
        <dbReference type="Proteomes" id="UP000243426"/>
    </source>
</evidence>
<dbReference type="InterPro" id="IPR011010">
    <property type="entry name" value="DNA_brk_join_enz"/>
</dbReference>
<dbReference type="InterPro" id="IPR010998">
    <property type="entry name" value="Integrase_recombinase_N"/>
</dbReference>
<name>A0A1H1R541_9GAMM</name>
<evidence type="ECO:0000259" key="5">
    <source>
        <dbReference type="PROSITE" id="PS51898"/>
    </source>
</evidence>
<evidence type="ECO:0000256" key="3">
    <source>
        <dbReference type="ARBA" id="ARBA00023125"/>
    </source>
</evidence>
<comment type="subcellular location">
    <subcellularLocation>
        <location evidence="1">Cytoplasm</location>
    </subcellularLocation>
</comment>
<evidence type="ECO:0000313" key="6">
    <source>
        <dbReference type="EMBL" id="SDS30843.1"/>
    </source>
</evidence>
<keyword evidence="7" id="KW-1185">Reference proteome</keyword>
<dbReference type="CDD" id="cd00397">
    <property type="entry name" value="DNA_BRE_C"/>
    <property type="match status" value="1"/>
</dbReference>
<dbReference type="InterPro" id="IPR002104">
    <property type="entry name" value="Integrase_catalytic"/>
</dbReference>
<dbReference type="AlphaFoldDB" id="A0A1H1R541"/>
<proteinExistence type="predicted"/>
<dbReference type="PROSITE" id="PS51898">
    <property type="entry name" value="TYR_RECOMBINASE"/>
    <property type="match status" value="1"/>
</dbReference>
<gene>
    <name evidence="6" type="ORF">SAMN05216198_1660</name>
</gene>
<keyword evidence="3" id="KW-0238">DNA-binding</keyword>
<keyword evidence="2" id="KW-0229">DNA integration</keyword>
<dbReference type="GO" id="GO:0003677">
    <property type="term" value="F:DNA binding"/>
    <property type="evidence" value="ECO:0007669"/>
    <property type="project" value="UniProtKB-KW"/>
</dbReference>
<dbReference type="EMBL" id="LT629748">
    <property type="protein sequence ID" value="SDS30843.1"/>
    <property type="molecule type" value="Genomic_DNA"/>
</dbReference>
<evidence type="ECO:0000256" key="2">
    <source>
        <dbReference type="ARBA" id="ARBA00022908"/>
    </source>
</evidence>
<dbReference type="Gene3D" id="1.10.443.10">
    <property type="entry name" value="Intergrase catalytic core"/>
    <property type="match status" value="1"/>
</dbReference>
<dbReference type="GO" id="GO:0006310">
    <property type="term" value="P:DNA recombination"/>
    <property type="evidence" value="ECO:0007669"/>
    <property type="project" value="UniProtKB-KW"/>
</dbReference>
<dbReference type="PANTHER" id="PTHR30349:SF77">
    <property type="entry name" value="TYROSINE RECOMBINASE XERC"/>
    <property type="match status" value="1"/>
</dbReference>
<dbReference type="SUPFAM" id="SSF56349">
    <property type="entry name" value="DNA breaking-rejoining enzymes"/>
    <property type="match status" value="1"/>
</dbReference>
<reference evidence="7" key="1">
    <citation type="submission" date="2016-10" db="EMBL/GenBank/DDBJ databases">
        <authorList>
            <person name="Varghese N."/>
            <person name="Submissions S."/>
        </authorList>
    </citation>
    <scope>NUCLEOTIDE SEQUENCE [LARGE SCALE GENOMIC DNA]</scope>
    <source>
        <strain evidence="7">2SM5</strain>
    </source>
</reference>
<dbReference type="PANTHER" id="PTHR30349">
    <property type="entry name" value="PHAGE INTEGRASE-RELATED"/>
    <property type="match status" value="1"/>
</dbReference>
<dbReference type="InterPro" id="IPR050090">
    <property type="entry name" value="Tyrosine_recombinase_XerCD"/>
</dbReference>
<dbReference type="Proteomes" id="UP000243426">
    <property type="component" value="Chromosome I"/>
</dbReference>
<dbReference type="InterPro" id="IPR013762">
    <property type="entry name" value="Integrase-like_cat_sf"/>
</dbReference>
<protein>
    <submittedName>
        <fullName evidence="6">Site-specific recombinase XerD</fullName>
    </submittedName>
</protein>
<sequence length="448" mass="51305">MCVNLYACFIISVALDYFVMSQPVPLFDTYKNFQFLTRHNLDGELSAVLDAFERFSNPTEAMDGYSVVKLFLKSYAANQATFNSYRTHVERLLLWSLLVCKKPILHLRRQDAEAFLEFCLNPPDNWVGPVTKARFVRIGGRKKADSDTFVINVDWRPFNYTVSKATRKLADETDSAMPEIQAYQMSQTTIAQVFTVCGSFYQFCIDEDYTDANPFRAVKQKSRYKQSVVSQVTSRSLTQLQWEFVIETAEHMADQEPEFHERTLFILTTLFSMYLRVSDLTGRDNWQPTMGSFKKAGDNWWFHVVGKGNKAAKVSVRDSYLPYLVRYRTSLGLTDLPYPGEQTPLLSSLDGRTGLSGRRIRELIQMVFDAACARMIAEGLHEDCDALRAASLHWLRHTSATLDAPFRDMKDLQADLRHESLSTTQDSYYDSLDDQRASSIKAIPIKGR</sequence>
<organism evidence="6 7">
    <name type="scientific">Halopseudomonas litoralis</name>
    <dbReference type="NCBI Taxonomy" id="797277"/>
    <lineage>
        <taxon>Bacteria</taxon>
        <taxon>Pseudomonadati</taxon>
        <taxon>Pseudomonadota</taxon>
        <taxon>Gammaproteobacteria</taxon>
        <taxon>Pseudomonadales</taxon>
        <taxon>Pseudomonadaceae</taxon>
        <taxon>Halopseudomonas</taxon>
    </lineage>
</organism>
<accession>A0A1H1R541</accession>
<dbReference type="GO" id="GO:0015074">
    <property type="term" value="P:DNA integration"/>
    <property type="evidence" value="ECO:0007669"/>
    <property type="project" value="UniProtKB-KW"/>
</dbReference>
<dbReference type="GO" id="GO:0005737">
    <property type="term" value="C:cytoplasm"/>
    <property type="evidence" value="ECO:0007669"/>
    <property type="project" value="UniProtKB-SubCell"/>
</dbReference>
<feature type="domain" description="Tyr recombinase" evidence="5">
    <location>
        <begin position="232"/>
        <end position="442"/>
    </location>
</feature>
<evidence type="ECO:0000256" key="4">
    <source>
        <dbReference type="ARBA" id="ARBA00023172"/>
    </source>
</evidence>
<dbReference type="STRING" id="797277.SAMN05216198_1660"/>
<evidence type="ECO:0000256" key="1">
    <source>
        <dbReference type="ARBA" id="ARBA00004496"/>
    </source>
</evidence>